<dbReference type="SUPFAM" id="SSF56436">
    <property type="entry name" value="C-type lectin-like"/>
    <property type="match status" value="1"/>
</dbReference>
<gene>
    <name evidence="2" type="ORF">ERS852457_01396</name>
</gene>
<feature type="domain" description="Sulfatase-modifying factor enzyme-like" evidence="1">
    <location>
        <begin position="29"/>
        <end position="142"/>
    </location>
</feature>
<keyword evidence="2" id="KW-0378">Hydrolase</keyword>
<dbReference type="InterPro" id="IPR042095">
    <property type="entry name" value="SUMF_sf"/>
</dbReference>
<evidence type="ECO:0000313" key="2">
    <source>
        <dbReference type="EMBL" id="CUO13158.1"/>
    </source>
</evidence>
<dbReference type="Gene3D" id="3.90.1580.10">
    <property type="entry name" value="paralog of FGE (formylglycine-generating enzyme)"/>
    <property type="match status" value="1"/>
</dbReference>
<evidence type="ECO:0000259" key="1">
    <source>
        <dbReference type="Pfam" id="PF03781"/>
    </source>
</evidence>
<dbReference type="Proteomes" id="UP000095333">
    <property type="component" value="Unassembled WGS sequence"/>
</dbReference>
<evidence type="ECO:0000313" key="3">
    <source>
        <dbReference type="Proteomes" id="UP000095333"/>
    </source>
</evidence>
<organism evidence="2 3">
    <name type="scientific">Phocaeicola vulgatus</name>
    <name type="common">Bacteroides vulgatus</name>
    <dbReference type="NCBI Taxonomy" id="821"/>
    <lineage>
        <taxon>Bacteria</taxon>
        <taxon>Pseudomonadati</taxon>
        <taxon>Bacteroidota</taxon>
        <taxon>Bacteroidia</taxon>
        <taxon>Bacteroidales</taxon>
        <taxon>Bacteroidaceae</taxon>
        <taxon>Phocaeicola</taxon>
    </lineage>
</organism>
<accession>A0A174CMV5</accession>
<name>A0A174CMV5_PHOVU</name>
<dbReference type="Pfam" id="PF03781">
    <property type="entry name" value="FGE-sulfatase"/>
    <property type="match status" value="1"/>
</dbReference>
<dbReference type="InterPro" id="IPR016187">
    <property type="entry name" value="CTDL_fold"/>
</dbReference>
<proteinExistence type="predicted"/>
<dbReference type="InterPro" id="IPR005532">
    <property type="entry name" value="SUMF_dom"/>
</dbReference>
<dbReference type="EMBL" id="CYZI01000005">
    <property type="protein sequence ID" value="CUO13158.1"/>
    <property type="molecule type" value="Genomic_DNA"/>
</dbReference>
<dbReference type="GO" id="GO:0016787">
    <property type="term" value="F:hydrolase activity"/>
    <property type="evidence" value="ECO:0007669"/>
    <property type="project" value="UniProtKB-KW"/>
</dbReference>
<dbReference type="InterPro" id="IPR051043">
    <property type="entry name" value="Sulfatase_Mod_Factor_Kinase"/>
</dbReference>
<protein>
    <submittedName>
        <fullName evidence="2">Glycoside hydrolase</fullName>
    </submittedName>
</protein>
<reference evidence="2 3" key="1">
    <citation type="submission" date="2015-09" db="EMBL/GenBank/DDBJ databases">
        <authorList>
            <consortium name="Pathogen Informatics"/>
        </authorList>
    </citation>
    <scope>NUCLEOTIDE SEQUENCE [LARGE SCALE GENOMIC DNA]</scope>
    <source>
        <strain evidence="2 3">2789STDY5834842</strain>
    </source>
</reference>
<sequence length="151" mass="17297">MKLKILVSTIVSIMIWPASIAAQGELIPMIEIPAGNFYMGTLGEDENYDEAPMHKVYISKPFKIGLTEVTNAQYELFCPEHKSLRGKNGFSSEDDEAVVFVTYQDAVAFCDWLTRKEGKTYRLPTEAEWEYACKAGRYWNFYMDDKLPAAW</sequence>
<dbReference type="AlphaFoldDB" id="A0A174CMV5"/>
<dbReference type="PANTHER" id="PTHR23150">
    <property type="entry name" value="SULFATASE MODIFYING FACTOR 1, 2"/>
    <property type="match status" value="1"/>
</dbReference>
<dbReference type="PANTHER" id="PTHR23150:SF19">
    <property type="entry name" value="FORMYLGLYCINE-GENERATING ENZYME"/>
    <property type="match status" value="1"/>
</dbReference>
<dbReference type="GO" id="GO:0120147">
    <property type="term" value="F:formylglycine-generating oxidase activity"/>
    <property type="evidence" value="ECO:0007669"/>
    <property type="project" value="TreeGrafter"/>
</dbReference>